<dbReference type="AlphaFoldDB" id="E6SW17"/>
<dbReference type="HOGENOM" id="CLU_3305107_0_0_10"/>
<dbReference type="KEGG" id="bhl:Bache_0517"/>
<keyword evidence="2" id="KW-1185">Reference proteome</keyword>
<dbReference type="STRING" id="693979.Bache_0517"/>
<dbReference type="EMBL" id="CP002352">
    <property type="protein sequence ID" value="ADV42542.1"/>
    <property type="molecule type" value="Genomic_DNA"/>
</dbReference>
<name>E6SW17_BACT6</name>
<evidence type="ECO:0000313" key="1">
    <source>
        <dbReference type="EMBL" id="ADV42542.1"/>
    </source>
</evidence>
<reference evidence="1 2" key="2">
    <citation type="journal article" date="2011" name="Stand. Genomic Sci.">
        <title>Complete genome sequence of Bacteroides helcogenes type strain (P 36-108).</title>
        <authorList>
            <person name="Pati A."/>
            <person name="Gronow S."/>
            <person name="Zeytun A."/>
            <person name="Lapidus A."/>
            <person name="Nolan M."/>
            <person name="Hammon N."/>
            <person name="Deshpande S."/>
            <person name="Cheng J.F."/>
            <person name="Tapia R."/>
            <person name="Han C."/>
            <person name="Goodwin L."/>
            <person name="Pitluck S."/>
            <person name="Liolios K."/>
            <person name="Pagani I."/>
            <person name="Ivanova N."/>
            <person name="Mavromatis K."/>
            <person name="Chen A."/>
            <person name="Palaniappan K."/>
            <person name="Land M."/>
            <person name="Hauser L."/>
            <person name="Chang Y.J."/>
            <person name="Jeffries C.D."/>
            <person name="Detter J.C."/>
            <person name="Brambilla E."/>
            <person name="Rohde M."/>
            <person name="Goker M."/>
            <person name="Woyke T."/>
            <person name="Bristow J."/>
            <person name="Eisen J.A."/>
            <person name="Markowitz V."/>
            <person name="Hugenholtz P."/>
            <person name="Kyrpides N.C."/>
            <person name="Klenk H.P."/>
            <person name="Lucas S."/>
        </authorList>
    </citation>
    <scope>NUCLEOTIDE SEQUENCE [LARGE SCALE GENOMIC DNA]</scope>
    <source>
        <strain evidence="2">ATCC 35417 / DSM 20613 / JCM 6297 / CCUG 15421 / P 36-108</strain>
    </source>
</reference>
<proteinExistence type="predicted"/>
<gene>
    <name evidence="1" type="ordered locus">Bache_0517</name>
</gene>
<sequence length="39" mass="4638">MTRMTQIFSLCGAIRSVAQPIDLRRPCHLRLKHYLRIEL</sequence>
<accession>E6SW17</accession>
<dbReference type="Proteomes" id="UP000008630">
    <property type="component" value="Chromosome"/>
</dbReference>
<evidence type="ECO:0000313" key="2">
    <source>
        <dbReference type="Proteomes" id="UP000008630"/>
    </source>
</evidence>
<protein>
    <submittedName>
        <fullName evidence="1">Uncharacterized protein</fullName>
    </submittedName>
</protein>
<reference key="1">
    <citation type="submission" date="2010-11" db="EMBL/GenBank/DDBJ databases">
        <title>The complete genome of Bacteroides helcogenes P 36-108.</title>
        <authorList>
            <consortium name="US DOE Joint Genome Institute (JGI-PGF)"/>
            <person name="Lucas S."/>
            <person name="Copeland A."/>
            <person name="Lapidus A."/>
            <person name="Bruce D."/>
            <person name="Goodwin L."/>
            <person name="Pitluck S."/>
            <person name="Kyrpides N."/>
            <person name="Mavromatis K."/>
            <person name="Ivanova N."/>
            <person name="Zeytun A."/>
            <person name="Brettin T."/>
            <person name="Detter J.C."/>
            <person name="Tapia R."/>
            <person name="Han C."/>
            <person name="Land M."/>
            <person name="Hauser L."/>
            <person name="Markowitz V."/>
            <person name="Cheng J.-F."/>
            <person name="Hugenholtz P."/>
            <person name="Woyke T."/>
            <person name="Wu D."/>
            <person name="Gronow S."/>
            <person name="Wellnitz S."/>
            <person name="Brambilla E."/>
            <person name="Klenk H.-P."/>
            <person name="Eisen J.A."/>
        </authorList>
    </citation>
    <scope>NUCLEOTIDE SEQUENCE</scope>
    <source>
        <strain>P 36-108</strain>
    </source>
</reference>
<organism evidence="1 2">
    <name type="scientific">Bacteroides helcogenes (strain ATCC 35417 / DSM 20613 / JCM 6297 / CCUG 15421 / P 36-108)</name>
    <dbReference type="NCBI Taxonomy" id="693979"/>
    <lineage>
        <taxon>Bacteria</taxon>
        <taxon>Pseudomonadati</taxon>
        <taxon>Bacteroidota</taxon>
        <taxon>Bacteroidia</taxon>
        <taxon>Bacteroidales</taxon>
        <taxon>Bacteroidaceae</taxon>
        <taxon>Bacteroides</taxon>
    </lineage>
</organism>